<gene>
    <name evidence="2" type="ordered locus">DEFDS_1199</name>
</gene>
<dbReference type="HOGENOM" id="CLU_2329114_0_0_0"/>
<sequence>MKVEQLKTKIKVIFPEECEIFSVEESKNELITIFDSGEYKEKLVEIDLSKVESIDTTFFQLILSFIKTLKNEEVKYKVKSVSERVQQVFELYGVKLDIFLGGYDG</sequence>
<dbReference type="PROSITE" id="PS50801">
    <property type="entry name" value="STAS"/>
    <property type="match status" value="1"/>
</dbReference>
<proteinExistence type="predicted"/>
<dbReference type="STRING" id="639282.DEFDS_1199"/>
<dbReference type="RefSeq" id="WP_013007914.1">
    <property type="nucleotide sequence ID" value="NC_013939.1"/>
</dbReference>
<organism evidence="2 3">
    <name type="scientific">Deferribacter desulfuricans (strain DSM 14783 / JCM 11476 / NBRC 101012 / SSM1)</name>
    <dbReference type="NCBI Taxonomy" id="639282"/>
    <lineage>
        <taxon>Bacteria</taxon>
        <taxon>Pseudomonadati</taxon>
        <taxon>Deferribacterota</taxon>
        <taxon>Deferribacteres</taxon>
        <taxon>Deferribacterales</taxon>
        <taxon>Deferribacteraceae</taxon>
        <taxon>Deferribacter</taxon>
    </lineage>
</organism>
<dbReference type="Proteomes" id="UP000001520">
    <property type="component" value="Chromosome"/>
</dbReference>
<keyword evidence="3" id="KW-1185">Reference proteome</keyword>
<name>D3PDJ4_DEFDS</name>
<protein>
    <recommendedName>
        <fullName evidence="1">STAS domain-containing protein</fullName>
    </recommendedName>
</protein>
<dbReference type="SUPFAM" id="SSF52091">
    <property type="entry name" value="SpoIIaa-like"/>
    <property type="match status" value="1"/>
</dbReference>
<dbReference type="OrthoDB" id="9809245at2"/>
<evidence type="ECO:0000313" key="3">
    <source>
        <dbReference type="Proteomes" id="UP000001520"/>
    </source>
</evidence>
<dbReference type="InterPro" id="IPR002645">
    <property type="entry name" value="STAS_dom"/>
</dbReference>
<accession>D3PDJ4</accession>
<feature type="domain" description="STAS" evidence="1">
    <location>
        <begin position="1"/>
        <end position="105"/>
    </location>
</feature>
<dbReference type="InterPro" id="IPR036513">
    <property type="entry name" value="STAS_dom_sf"/>
</dbReference>
<dbReference type="KEGG" id="ddf:DEFDS_1199"/>
<dbReference type="EMBL" id="AP011529">
    <property type="protein sequence ID" value="BAI80667.1"/>
    <property type="molecule type" value="Genomic_DNA"/>
</dbReference>
<evidence type="ECO:0000313" key="2">
    <source>
        <dbReference type="EMBL" id="BAI80667.1"/>
    </source>
</evidence>
<reference evidence="2 3" key="1">
    <citation type="journal article" date="2010" name="DNA Res.">
        <title>Bacterial lifestyle in a deep-sea hydrothermal vent chimney revealed by the genome sequence of the thermophilic bacterium Deferribacter desulfuricans SSM1.</title>
        <authorList>
            <person name="Takaki Y."/>
            <person name="Shimamura S."/>
            <person name="Nakagawa S."/>
            <person name="Fukuhara Y."/>
            <person name="Horikawa H."/>
            <person name="Ankai A."/>
            <person name="Harada T."/>
            <person name="Hosoyama A."/>
            <person name="Oguchi A."/>
            <person name="Fukui S."/>
            <person name="Fujita N."/>
            <person name="Takami H."/>
            <person name="Takai K."/>
        </authorList>
    </citation>
    <scope>NUCLEOTIDE SEQUENCE [LARGE SCALE GENOMIC DNA]</scope>
    <source>
        <strain evidence="3">DSM 14783 / JCM 11476 / NBRC 101012 / SSM1</strain>
    </source>
</reference>
<dbReference type="Gene3D" id="3.30.750.24">
    <property type="entry name" value="STAS domain"/>
    <property type="match status" value="1"/>
</dbReference>
<evidence type="ECO:0000259" key="1">
    <source>
        <dbReference type="PROSITE" id="PS50801"/>
    </source>
</evidence>
<dbReference type="AlphaFoldDB" id="D3PDJ4"/>
<dbReference type="CDD" id="cd07043">
    <property type="entry name" value="STAS_anti-anti-sigma_factors"/>
    <property type="match status" value="1"/>
</dbReference>
<dbReference type="eggNOG" id="COG3113">
    <property type="taxonomic scope" value="Bacteria"/>
</dbReference>
<dbReference type="Pfam" id="PF01740">
    <property type="entry name" value="STAS"/>
    <property type="match status" value="1"/>
</dbReference>